<evidence type="ECO:0000313" key="1">
    <source>
        <dbReference type="EMBL" id="KAI4388416.1"/>
    </source>
</evidence>
<sequence length="149" mass="16266">MAPGRRGGIKFSKLYSFVRGTQMNRDRKLGVQDSLGWFTARSQKVSRLCARPSGLATRGDGSGKPEDPGPLPRGPVRSALRLERRTLRKGALGLGLPLIRERVCGAFRQPSEGGERKTALRPRIANLGEGPRSGSSLPSPHPKWLRKCV</sequence>
<evidence type="ECO:0000313" key="2">
    <source>
        <dbReference type="Proteomes" id="UP001057402"/>
    </source>
</evidence>
<gene>
    <name evidence="1" type="ORF">MLD38_000743</name>
</gene>
<keyword evidence="2" id="KW-1185">Reference proteome</keyword>
<proteinExistence type="predicted"/>
<protein>
    <submittedName>
        <fullName evidence="1">Uncharacterized protein</fullName>
    </submittedName>
</protein>
<accession>A0ACB9SEE1</accession>
<comment type="caution">
    <text evidence="1">The sequence shown here is derived from an EMBL/GenBank/DDBJ whole genome shotgun (WGS) entry which is preliminary data.</text>
</comment>
<dbReference type="EMBL" id="CM042880">
    <property type="protein sequence ID" value="KAI4388416.1"/>
    <property type="molecule type" value="Genomic_DNA"/>
</dbReference>
<organism evidence="1 2">
    <name type="scientific">Melastoma candidum</name>
    <dbReference type="NCBI Taxonomy" id="119954"/>
    <lineage>
        <taxon>Eukaryota</taxon>
        <taxon>Viridiplantae</taxon>
        <taxon>Streptophyta</taxon>
        <taxon>Embryophyta</taxon>
        <taxon>Tracheophyta</taxon>
        <taxon>Spermatophyta</taxon>
        <taxon>Magnoliopsida</taxon>
        <taxon>eudicotyledons</taxon>
        <taxon>Gunneridae</taxon>
        <taxon>Pentapetalae</taxon>
        <taxon>rosids</taxon>
        <taxon>malvids</taxon>
        <taxon>Myrtales</taxon>
        <taxon>Melastomataceae</taxon>
        <taxon>Melastomatoideae</taxon>
        <taxon>Melastomateae</taxon>
        <taxon>Melastoma</taxon>
    </lineage>
</organism>
<dbReference type="Proteomes" id="UP001057402">
    <property type="component" value="Chromosome 1"/>
</dbReference>
<reference evidence="2" key="1">
    <citation type="journal article" date="2023" name="Front. Plant Sci.">
        <title>Chromosomal-level genome assembly of Melastoma candidum provides insights into trichome evolution.</title>
        <authorList>
            <person name="Zhong Y."/>
            <person name="Wu W."/>
            <person name="Sun C."/>
            <person name="Zou P."/>
            <person name="Liu Y."/>
            <person name="Dai S."/>
            <person name="Zhou R."/>
        </authorList>
    </citation>
    <scope>NUCLEOTIDE SEQUENCE [LARGE SCALE GENOMIC DNA]</scope>
</reference>
<name>A0ACB9SEE1_9MYRT</name>